<gene>
    <name evidence="1" type="ORF">KDW_58430</name>
</gene>
<dbReference type="AntiFam" id="ANF00178">
    <property type="entry name" value="Shadow ORF (opposite dhbF)"/>
</dbReference>
<reference evidence="1 2" key="1">
    <citation type="submission" date="2019-10" db="EMBL/GenBank/DDBJ databases">
        <title>Dictyobacter vulcani sp. nov., within the class Ktedonobacteria, isolated from soil of volcanic Mt. Zao.</title>
        <authorList>
            <person name="Zheng Y."/>
            <person name="Wang C.M."/>
            <person name="Sakai Y."/>
            <person name="Abe K."/>
            <person name="Yokota A."/>
            <person name="Yabe S."/>
        </authorList>
    </citation>
    <scope>NUCLEOTIDE SEQUENCE [LARGE SCALE GENOMIC DNA]</scope>
    <source>
        <strain evidence="1 2">W12</strain>
    </source>
</reference>
<sequence length="170" mass="18920">MVEHPLLCDHHPLRFAGRARGIDHIGQALIIRIIGQQQRTLLREVLPGGIQTQRLDRTDRELITQVGIGQQDPWLRVLENGFQATFRCGQIQRQIGSTGLEDRQHADHHLDGARHIQSNQHVRTNTQAAQAMRELCGPFLQLSIGQSRLATDQGDRGGIAVGVVGDQLVQ</sequence>
<protein>
    <submittedName>
        <fullName evidence="1">Uncharacterized protein</fullName>
    </submittedName>
</protein>
<comment type="caution">
    <text evidence="1">The sequence shown here is derived from an EMBL/GenBank/DDBJ whole genome shotgun (WGS) entry which is preliminary data.</text>
</comment>
<evidence type="ECO:0000313" key="1">
    <source>
        <dbReference type="EMBL" id="GER91681.1"/>
    </source>
</evidence>
<dbReference type="EMBL" id="BKZW01000004">
    <property type="protein sequence ID" value="GER91681.1"/>
    <property type="molecule type" value="Genomic_DNA"/>
</dbReference>
<dbReference type="AlphaFoldDB" id="A0A5J4KYW0"/>
<dbReference type="Proteomes" id="UP000326912">
    <property type="component" value="Unassembled WGS sequence"/>
</dbReference>
<proteinExistence type="predicted"/>
<keyword evidence="2" id="KW-1185">Reference proteome</keyword>
<organism evidence="1 2">
    <name type="scientific">Dictyobacter vulcani</name>
    <dbReference type="NCBI Taxonomy" id="2607529"/>
    <lineage>
        <taxon>Bacteria</taxon>
        <taxon>Bacillati</taxon>
        <taxon>Chloroflexota</taxon>
        <taxon>Ktedonobacteria</taxon>
        <taxon>Ktedonobacterales</taxon>
        <taxon>Dictyobacteraceae</taxon>
        <taxon>Dictyobacter</taxon>
    </lineage>
</organism>
<name>A0A5J4KYW0_9CHLR</name>
<accession>A0A5J4KYW0</accession>
<evidence type="ECO:0000313" key="2">
    <source>
        <dbReference type="Proteomes" id="UP000326912"/>
    </source>
</evidence>